<keyword evidence="3 9" id="KW-0812">Transmembrane</keyword>
<feature type="domain" description="Cyclic nucleotide-binding" evidence="10">
    <location>
        <begin position="771"/>
        <end position="808"/>
    </location>
</feature>
<dbReference type="SUPFAM" id="SSF81324">
    <property type="entry name" value="Voltage-gated potassium channels"/>
    <property type="match status" value="1"/>
</dbReference>
<dbReference type="InterPro" id="IPR000595">
    <property type="entry name" value="cNMP-bd_dom"/>
</dbReference>
<evidence type="ECO:0000256" key="9">
    <source>
        <dbReference type="SAM" id="Phobius"/>
    </source>
</evidence>
<keyword evidence="7" id="KW-0407">Ion channel</keyword>
<keyword evidence="4 9" id="KW-1133">Transmembrane helix</keyword>
<dbReference type="PANTHER" id="PTHR47823">
    <property type="entry name" value="ION_TRANS DOMAIN-CONTAINING PROTEIN"/>
    <property type="match status" value="1"/>
</dbReference>
<protein>
    <recommendedName>
        <fullName evidence="10">Cyclic nucleotide-binding domain-containing protein</fullName>
    </recommendedName>
</protein>
<evidence type="ECO:0000256" key="6">
    <source>
        <dbReference type="ARBA" id="ARBA00023136"/>
    </source>
</evidence>
<dbReference type="EMBL" id="BRYB01003295">
    <property type="protein sequence ID" value="GMI34223.1"/>
    <property type="molecule type" value="Genomic_DNA"/>
</dbReference>
<evidence type="ECO:0000256" key="7">
    <source>
        <dbReference type="ARBA" id="ARBA00023303"/>
    </source>
</evidence>
<comment type="subcellular location">
    <subcellularLocation>
        <location evidence="1">Membrane</location>
        <topology evidence="1">Multi-pass membrane protein</topology>
    </subcellularLocation>
</comment>
<evidence type="ECO:0000259" key="10">
    <source>
        <dbReference type="PROSITE" id="PS50042"/>
    </source>
</evidence>
<keyword evidence="2" id="KW-0813">Transport</keyword>
<feature type="region of interest" description="Disordered" evidence="8">
    <location>
        <begin position="1000"/>
        <end position="1050"/>
    </location>
</feature>
<feature type="domain" description="Cyclic nucleotide-binding" evidence="10">
    <location>
        <begin position="38"/>
        <end position="158"/>
    </location>
</feature>
<dbReference type="Gene3D" id="1.10.287.70">
    <property type="match status" value="1"/>
</dbReference>
<name>A0ABQ6MVD8_9STRA</name>
<dbReference type="Pfam" id="PF00520">
    <property type="entry name" value="Ion_trans"/>
    <property type="match status" value="1"/>
</dbReference>
<comment type="caution">
    <text evidence="11">The sequence shown here is derived from an EMBL/GenBank/DDBJ whole genome shotgun (WGS) entry which is preliminary data.</text>
</comment>
<dbReference type="Gene3D" id="2.60.120.10">
    <property type="entry name" value="Jelly Rolls"/>
    <property type="match status" value="2"/>
</dbReference>
<evidence type="ECO:0000256" key="2">
    <source>
        <dbReference type="ARBA" id="ARBA00022448"/>
    </source>
</evidence>
<feature type="compositionally biased region" description="Low complexity" evidence="8">
    <location>
        <begin position="288"/>
        <end position="299"/>
    </location>
</feature>
<evidence type="ECO:0000256" key="1">
    <source>
        <dbReference type="ARBA" id="ARBA00004141"/>
    </source>
</evidence>
<feature type="transmembrane region" description="Helical" evidence="9">
    <location>
        <begin position="584"/>
        <end position="604"/>
    </location>
</feature>
<keyword evidence="12" id="KW-1185">Reference proteome</keyword>
<sequence>MAKKSVFDETSLVMKLPPSIRTELVMEAYQVDIDKLRYFKTEDDAYVCHLMLAMKPLVASAHEMLLEQGDIVDEVIFLLRGTVRIVVREASVDLAANDLIAGTEEEPFPPESPCLIGIVSEGGYFGDLGLRAKTPRLGSFEAVNICQMLSVSRTDLEEANHAYVLSGQRFVKESETRLRLFRDAKETPVMLTPTGQLCYTKMFVDGELVEASSVYGDVDSAFGVVNGIRMSASSIQAMSAEGWKGGEGDGASSPAPPGTTPPPADSASSTPSATPTPKGGASSSVPPGGLRRQGSGLQQALMQSDREINLGRRRSTPTISLKDLHGSDGSSRTPSKSFKTRRQSISASPSDLDDMGLGPDAENGGTERRDSTIVIEEADETAMDLLRRGIIVPDFPMKVKWDMFIGALIVFSVIVVPYRLGFDVPPTSTTDVQDLVIDMLFWMDLFISFRSAYEDAENDILVTVPREIAKHYVSTWFFVDFFSVFPIAEIVEFIVTKEAPCLYMCGPDPLTAIDLANATALTKLAQNDGGGGSVAENLGTLKLLKVVRLVRLLKLVRLMKLGNALEKIEEEFSINPAAFELFKLLLQVTFIAHMFGCFFFFVSVQTTEIEDSWYYNLQDTSTIGDKYVAALYWAFTTMTTVGYGDITPSSVPEMWYGVIIMMLGATVFGYILANIATLMGQLNARESKVNANIRATDEFLSEKNIGKTLQKNIKTHIRFALSCSSVFDEYSILQKLPTTLGRKLFFHNHRETIKNICVFNHIRQTGVTMYVFAMLHPAQYADGHTIFKEGDIPNDIYFIYSGRAEIIKLLQPPAAGKTQRRAANVHSMPAGPGGDDGGRISPGGTRHAGPPHIKCADVKPGEIVGYMGLIGSKVHPHSCVARTSLSVYYLNVHDLANTVFEHPFVAKQLQVALGKSIHEQNETFRRNAEEQRDRKFKEIMMAESNVLAMKAALEDPRLAAERSEREGAGEATAMEILTPKYQLEKAKMGFSWKAAGAKIAPGGAAEQTQGKARAQEGAQRPKLQTKTLDEKRQLMALSSKKGRGKGGRRM</sequence>
<evidence type="ECO:0000256" key="8">
    <source>
        <dbReference type="SAM" id="MobiDB-lite"/>
    </source>
</evidence>
<dbReference type="InterPro" id="IPR018490">
    <property type="entry name" value="cNMP-bd_dom_sf"/>
</dbReference>
<evidence type="ECO:0000313" key="12">
    <source>
        <dbReference type="Proteomes" id="UP001165060"/>
    </source>
</evidence>
<keyword evidence="5" id="KW-0406">Ion transport</keyword>
<dbReference type="Proteomes" id="UP001165060">
    <property type="component" value="Unassembled WGS sequence"/>
</dbReference>
<feature type="compositionally biased region" description="Pro residues" evidence="8">
    <location>
        <begin position="254"/>
        <end position="264"/>
    </location>
</feature>
<dbReference type="InterPro" id="IPR014710">
    <property type="entry name" value="RmlC-like_jellyroll"/>
</dbReference>
<feature type="compositionally biased region" description="Polar residues" evidence="8">
    <location>
        <begin position="328"/>
        <end position="349"/>
    </location>
</feature>
<dbReference type="InterPro" id="IPR003938">
    <property type="entry name" value="K_chnl_volt-dep_EAG/ELK/ERG"/>
</dbReference>
<dbReference type="SMART" id="SM00100">
    <property type="entry name" value="cNMP"/>
    <property type="match status" value="2"/>
</dbReference>
<evidence type="ECO:0000256" key="5">
    <source>
        <dbReference type="ARBA" id="ARBA00023065"/>
    </source>
</evidence>
<dbReference type="SUPFAM" id="SSF51206">
    <property type="entry name" value="cAMP-binding domain-like"/>
    <property type="match status" value="2"/>
</dbReference>
<evidence type="ECO:0000313" key="11">
    <source>
        <dbReference type="EMBL" id="GMI34223.1"/>
    </source>
</evidence>
<dbReference type="PANTHER" id="PTHR47823:SF9">
    <property type="entry name" value="CHROMOSOME UNDETERMINED SCAFFOLD_10, WHOLE GENOME SHOTGUN SEQUENCE"/>
    <property type="match status" value="1"/>
</dbReference>
<dbReference type="CDD" id="cd00038">
    <property type="entry name" value="CAP_ED"/>
    <property type="match status" value="2"/>
</dbReference>
<feature type="compositionally biased region" description="Low complexity" evidence="8">
    <location>
        <begin position="265"/>
        <end position="281"/>
    </location>
</feature>
<accession>A0ABQ6MVD8</accession>
<dbReference type="PRINTS" id="PR01463">
    <property type="entry name" value="EAGCHANLFMLY"/>
</dbReference>
<proteinExistence type="predicted"/>
<keyword evidence="6 9" id="KW-0472">Membrane</keyword>
<evidence type="ECO:0000256" key="3">
    <source>
        <dbReference type="ARBA" id="ARBA00022692"/>
    </source>
</evidence>
<dbReference type="InterPro" id="IPR005821">
    <property type="entry name" value="Ion_trans_dom"/>
</dbReference>
<reference evidence="11 12" key="1">
    <citation type="journal article" date="2023" name="Commun. Biol.">
        <title>Genome analysis of Parmales, the sister group of diatoms, reveals the evolutionary specialization of diatoms from phago-mixotrophs to photoautotrophs.</title>
        <authorList>
            <person name="Ban H."/>
            <person name="Sato S."/>
            <person name="Yoshikawa S."/>
            <person name="Yamada K."/>
            <person name="Nakamura Y."/>
            <person name="Ichinomiya M."/>
            <person name="Sato N."/>
            <person name="Blanc-Mathieu R."/>
            <person name="Endo H."/>
            <person name="Kuwata A."/>
            <person name="Ogata H."/>
        </authorList>
    </citation>
    <scope>NUCLEOTIDE SEQUENCE [LARGE SCALE GENOMIC DNA]</scope>
</reference>
<organism evidence="11 12">
    <name type="scientific">Tetraparma gracilis</name>
    <dbReference type="NCBI Taxonomy" id="2962635"/>
    <lineage>
        <taxon>Eukaryota</taxon>
        <taxon>Sar</taxon>
        <taxon>Stramenopiles</taxon>
        <taxon>Ochrophyta</taxon>
        <taxon>Bolidophyceae</taxon>
        <taxon>Parmales</taxon>
        <taxon>Triparmaceae</taxon>
        <taxon>Tetraparma</taxon>
    </lineage>
</organism>
<feature type="transmembrane region" description="Helical" evidence="9">
    <location>
        <begin position="654"/>
        <end position="678"/>
    </location>
</feature>
<feature type="compositionally biased region" description="Basic residues" evidence="8">
    <location>
        <begin position="1040"/>
        <end position="1050"/>
    </location>
</feature>
<dbReference type="PROSITE" id="PS50042">
    <property type="entry name" value="CNMP_BINDING_3"/>
    <property type="match status" value="2"/>
</dbReference>
<gene>
    <name evidence="11" type="ORF">TeGR_g10147</name>
</gene>
<feature type="region of interest" description="Disordered" evidence="8">
    <location>
        <begin position="241"/>
        <end position="369"/>
    </location>
</feature>
<dbReference type="Gene3D" id="1.10.287.630">
    <property type="entry name" value="Helix hairpin bin"/>
    <property type="match status" value="1"/>
</dbReference>
<evidence type="ECO:0000256" key="4">
    <source>
        <dbReference type="ARBA" id="ARBA00022989"/>
    </source>
</evidence>